<dbReference type="InterPro" id="IPR005667">
    <property type="entry name" value="Sulph_transpt2"/>
</dbReference>
<evidence type="ECO:0000313" key="9">
    <source>
        <dbReference type="EMBL" id="GAH01453.1"/>
    </source>
</evidence>
<dbReference type="PANTHER" id="PTHR30406:SF8">
    <property type="entry name" value="SULFATE TRANSPORT SYSTEM PERMEASE PROTEIN CYST"/>
    <property type="match status" value="1"/>
</dbReference>
<feature type="transmembrane region" description="Helical" evidence="7">
    <location>
        <begin position="31"/>
        <end position="57"/>
    </location>
</feature>
<protein>
    <recommendedName>
        <fullName evidence="8">ABC transmembrane type-1 domain-containing protein</fullName>
    </recommendedName>
</protein>
<evidence type="ECO:0000256" key="4">
    <source>
        <dbReference type="ARBA" id="ARBA00022989"/>
    </source>
</evidence>
<evidence type="ECO:0000256" key="5">
    <source>
        <dbReference type="ARBA" id="ARBA00023032"/>
    </source>
</evidence>
<evidence type="ECO:0000256" key="7">
    <source>
        <dbReference type="SAM" id="Phobius"/>
    </source>
</evidence>
<dbReference type="PROSITE" id="PS50928">
    <property type="entry name" value="ABC_TM1"/>
    <property type="match status" value="1"/>
</dbReference>
<comment type="caution">
    <text evidence="9">The sequence shown here is derived from an EMBL/GenBank/DDBJ whole genome shotgun (WGS) entry which is preliminary data.</text>
</comment>
<evidence type="ECO:0000256" key="3">
    <source>
        <dbReference type="ARBA" id="ARBA00022692"/>
    </source>
</evidence>
<dbReference type="InterPro" id="IPR035906">
    <property type="entry name" value="MetI-like_sf"/>
</dbReference>
<dbReference type="AlphaFoldDB" id="X1DYK9"/>
<dbReference type="InterPro" id="IPR000515">
    <property type="entry name" value="MetI-like"/>
</dbReference>
<feature type="transmembrane region" description="Helical" evidence="7">
    <location>
        <begin position="79"/>
        <end position="106"/>
    </location>
</feature>
<dbReference type="Gene3D" id="1.10.3720.10">
    <property type="entry name" value="MetI-like"/>
    <property type="match status" value="1"/>
</dbReference>
<sequence>MTMISRSYKDRLKQFQIRLIEYLSKPTITKLWYSFIVLFFLSLILLPTIFVLIYVVFEFATIQSVILASSIYRTQILEALIYSISVSIIITLVDLVFGLPIAWILVRKEFRFKSILNSIIDLPLAVPTAGLG</sequence>
<feature type="domain" description="ABC transmembrane type-1" evidence="8">
    <location>
        <begin position="80"/>
        <end position="132"/>
    </location>
</feature>
<reference evidence="9" key="1">
    <citation type="journal article" date="2014" name="Front. Microbiol.">
        <title>High frequency of phylogenetically diverse reductive dehalogenase-homologous genes in deep subseafloor sedimentary metagenomes.</title>
        <authorList>
            <person name="Kawai M."/>
            <person name="Futagami T."/>
            <person name="Toyoda A."/>
            <person name="Takaki Y."/>
            <person name="Nishi S."/>
            <person name="Hori S."/>
            <person name="Arai W."/>
            <person name="Tsubouchi T."/>
            <person name="Morono Y."/>
            <person name="Uchiyama I."/>
            <person name="Ito T."/>
            <person name="Fujiyama A."/>
            <person name="Inagaki F."/>
            <person name="Takami H."/>
        </authorList>
    </citation>
    <scope>NUCLEOTIDE SEQUENCE</scope>
    <source>
        <strain evidence="9">Expedition CK06-06</strain>
    </source>
</reference>
<evidence type="ECO:0000256" key="6">
    <source>
        <dbReference type="ARBA" id="ARBA00023136"/>
    </source>
</evidence>
<keyword evidence="5" id="KW-0764">Sulfate transport</keyword>
<evidence type="ECO:0000259" key="8">
    <source>
        <dbReference type="PROSITE" id="PS50928"/>
    </source>
</evidence>
<dbReference type="GO" id="GO:0015419">
    <property type="term" value="F:ABC-type sulfate transporter activity"/>
    <property type="evidence" value="ECO:0007669"/>
    <property type="project" value="InterPro"/>
</dbReference>
<dbReference type="SUPFAM" id="SSF161098">
    <property type="entry name" value="MetI-like"/>
    <property type="match status" value="1"/>
</dbReference>
<keyword evidence="3 7" id="KW-0812">Transmembrane</keyword>
<comment type="subcellular location">
    <subcellularLocation>
        <location evidence="1">Membrane</location>
        <topology evidence="1">Multi-pass membrane protein</topology>
    </subcellularLocation>
</comment>
<keyword evidence="4 7" id="KW-1133">Transmembrane helix</keyword>
<feature type="non-terminal residue" evidence="9">
    <location>
        <position position="132"/>
    </location>
</feature>
<proteinExistence type="predicted"/>
<evidence type="ECO:0000256" key="1">
    <source>
        <dbReference type="ARBA" id="ARBA00004141"/>
    </source>
</evidence>
<gene>
    <name evidence="9" type="ORF">S01H4_51682</name>
</gene>
<name>X1DYK9_9ZZZZ</name>
<dbReference type="EMBL" id="BART01029457">
    <property type="protein sequence ID" value="GAH01453.1"/>
    <property type="molecule type" value="Genomic_DNA"/>
</dbReference>
<accession>X1DYK9</accession>
<evidence type="ECO:0000256" key="2">
    <source>
        <dbReference type="ARBA" id="ARBA00022448"/>
    </source>
</evidence>
<keyword evidence="6 7" id="KW-0472">Membrane</keyword>
<dbReference type="GO" id="GO:0005886">
    <property type="term" value="C:plasma membrane"/>
    <property type="evidence" value="ECO:0007669"/>
    <property type="project" value="TreeGrafter"/>
</dbReference>
<keyword evidence="2" id="KW-0813">Transport</keyword>
<dbReference type="PANTHER" id="PTHR30406">
    <property type="entry name" value="SULFATE TRANSPORT SYSTEM PERMEASE PROTEIN"/>
    <property type="match status" value="1"/>
</dbReference>
<organism evidence="9">
    <name type="scientific">marine sediment metagenome</name>
    <dbReference type="NCBI Taxonomy" id="412755"/>
    <lineage>
        <taxon>unclassified sequences</taxon>
        <taxon>metagenomes</taxon>
        <taxon>ecological metagenomes</taxon>
    </lineage>
</organism>